<dbReference type="EnsemblMetazoa" id="OVOC6333.1">
    <property type="protein sequence ID" value="OVOC6333.1"/>
    <property type="gene ID" value="WBGene00243142"/>
</dbReference>
<proteinExistence type="predicted"/>
<dbReference type="AlphaFoldDB" id="A0A8R1XWH0"/>
<evidence type="ECO:0000313" key="3">
    <source>
        <dbReference type="Proteomes" id="UP000024404"/>
    </source>
</evidence>
<sequence>MRSPYVRKIEESENSTPTCRNSKCPPQDPNLRLIPTYQSSGSKKNEEVQVCTVNIVKLPRSCGLMHSR</sequence>
<evidence type="ECO:0000313" key="2">
    <source>
        <dbReference type="EnsemblMetazoa" id="OVOC6333.1"/>
    </source>
</evidence>
<dbReference type="Proteomes" id="UP000024404">
    <property type="component" value="Unassembled WGS sequence"/>
</dbReference>
<accession>A0A8R1XWH0</accession>
<organism evidence="2 3">
    <name type="scientific">Onchocerca volvulus</name>
    <dbReference type="NCBI Taxonomy" id="6282"/>
    <lineage>
        <taxon>Eukaryota</taxon>
        <taxon>Metazoa</taxon>
        <taxon>Ecdysozoa</taxon>
        <taxon>Nematoda</taxon>
        <taxon>Chromadorea</taxon>
        <taxon>Rhabditida</taxon>
        <taxon>Spirurina</taxon>
        <taxon>Spiruromorpha</taxon>
        <taxon>Filarioidea</taxon>
        <taxon>Onchocercidae</taxon>
        <taxon>Onchocerca</taxon>
    </lineage>
</organism>
<evidence type="ECO:0000256" key="1">
    <source>
        <dbReference type="SAM" id="MobiDB-lite"/>
    </source>
</evidence>
<reference evidence="3" key="1">
    <citation type="submission" date="2013-10" db="EMBL/GenBank/DDBJ databases">
        <title>Genome sequencing of Onchocerca volvulus.</title>
        <authorList>
            <person name="Cotton J."/>
            <person name="Tsai J."/>
            <person name="Stanley E."/>
            <person name="Tracey A."/>
            <person name="Holroyd N."/>
            <person name="Lustigman S."/>
            <person name="Berriman M."/>
        </authorList>
    </citation>
    <scope>NUCLEOTIDE SEQUENCE</scope>
</reference>
<protein>
    <submittedName>
        <fullName evidence="2">Uncharacterized protein</fullName>
    </submittedName>
</protein>
<feature type="region of interest" description="Disordered" evidence="1">
    <location>
        <begin position="1"/>
        <end position="39"/>
    </location>
</feature>
<reference evidence="2" key="2">
    <citation type="submission" date="2022-06" db="UniProtKB">
        <authorList>
            <consortium name="EnsemblMetazoa"/>
        </authorList>
    </citation>
    <scope>IDENTIFICATION</scope>
</reference>
<keyword evidence="3" id="KW-1185">Reference proteome</keyword>
<name>A0A8R1XWH0_ONCVO</name>
<dbReference type="EMBL" id="CMVM020000171">
    <property type="status" value="NOT_ANNOTATED_CDS"/>
    <property type="molecule type" value="Genomic_DNA"/>
</dbReference>